<dbReference type="AlphaFoldDB" id="A0A8H1LHD1"/>
<dbReference type="Pfam" id="PF03644">
    <property type="entry name" value="Glyco_hydro_85"/>
    <property type="match status" value="1"/>
</dbReference>
<dbReference type="GO" id="GO:0005975">
    <property type="term" value="P:carbohydrate metabolic process"/>
    <property type="evidence" value="ECO:0007669"/>
    <property type="project" value="UniProtKB-ARBA"/>
</dbReference>
<dbReference type="PANTHER" id="PTHR13246">
    <property type="entry name" value="ENDO BETA N-ACETYLGLUCOSAMINIDASE"/>
    <property type="match status" value="1"/>
</dbReference>
<evidence type="ECO:0000259" key="3">
    <source>
        <dbReference type="Pfam" id="PF21910"/>
    </source>
</evidence>
<gene>
    <name evidence="4" type="ORF">D8771_09185</name>
</gene>
<dbReference type="RefSeq" id="WP_135566828.1">
    <property type="nucleotide sequence ID" value="NZ_CP103060.1"/>
</dbReference>
<feature type="domain" description="Endo-beta-N-acetylglucosaminidase D-like D2" evidence="3">
    <location>
        <begin position="579"/>
        <end position="656"/>
    </location>
</feature>
<comment type="caution">
    <text evidence="4">The sequence shown here is derived from an EMBL/GenBank/DDBJ whole genome shotgun (WGS) entry which is preliminary data.</text>
</comment>
<accession>A0A8H1LHD1</accession>
<dbReference type="GeneID" id="75179459"/>
<proteinExistence type="predicted"/>
<dbReference type="GO" id="GO:0005829">
    <property type="term" value="C:cytosol"/>
    <property type="evidence" value="ECO:0007669"/>
    <property type="project" value="UniProtKB-SubCell"/>
</dbReference>
<evidence type="ECO:0000313" key="4">
    <source>
        <dbReference type="EMBL" id="TGG86499.1"/>
    </source>
</evidence>
<dbReference type="InterPro" id="IPR013783">
    <property type="entry name" value="Ig-like_fold"/>
</dbReference>
<dbReference type="EMBL" id="RCIY01000040">
    <property type="protein sequence ID" value="TGG86499.1"/>
    <property type="molecule type" value="Genomic_DNA"/>
</dbReference>
<dbReference type="Gene3D" id="2.60.40.10">
    <property type="entry name" value="Immunoglobulins"/>
    <property type="match status" value="1"/>
</dbReference>
<keyword evidence="4" id="KW-0378">Hydrolase</keyword>
<name>A0A8H1LHD1_9ACTN</name>
<evidence type="ECO:0000256" key="1">
    <source>
        <dbReference type="SAM" id="MobiDB-lite"/>
    </source>
</evidence>
<dbReference type="InterPro" id="IPR005201">
    <property type="entry name" value="TIM_ENGase"/>
</dbReference>
<protein>
    <submittedName>
        <fullName evidence="4">Glycoside hydrolase</fullName>
    </submittedName>
</protein>
<feature type="domain" description="Cytosolic endo-beta-N-acetylglucosaminidase TIM barrel" evidence="2">
    <location>
        <begin position="89"/>
        <end position="386"/>
    </location>
</feature>
<dbReference type="PANTHER" id="PTHR13246:SF1">
    <property type="entry name" value="CYTOSOLIC ENDO-BETA-N-ACETYLGLUCOSAMINIDASE"/>
    <property type="match status" value="1"/>
</dbReference>
<organism evidence="4 5">
    <name type="scientific">Streptomyces albus</name>
    <dbReference type="NCBI Taxonomy" id="1888"/>
    <lineage>
        <taxon>Bacteria</taxon>
        <taxon>Bacillati</taxon>
        <taxon>Actinomycetota</taxon>
        <taxon>Actinomycetes</taxon>
        <taxon>Kitasatosporales</taxon>
        <taxon>Streptomycetaceae</taxon>
        <taxon>Streptomyces</taxon>
    </lineage>
</organism>
<dbReference type="InterPro" id="IPR032979">
    <property type="entry name" value="ENGase"/>
</dbReference>
<evidence type="ECO:0000313" key="5">
    <source>
        <dbReference type="Proteomes" id="UP000298111"/>
    </source>
</evidence>
<dbReference type="Gene3D" id="2.60.120.260">
    <property type="entry name" value="Galactose-binding domain-like"/>
    <property type="match status" value="1"/>
</dbReference>
<evidence type="ECO:0000259" key="2">
    <source>
        <dbReference type="Pfam" id="PF03644"/>
    </source>
</evidence>
<dbReference type="Proteomes" id="UP000298111">
    <property type="component" value="Unassembled WGS sequence"/>
</dbReference>
<dbReference type="InterPro" id="IPR036116">
    <property type="entry name" value="FN3_sf"/>
</dbReference>
<dbReference type="Pfam" id="PF21910">
    <property type="entry name" value="GH85_C"/>
    <property type="match status" value="1"/>
</dbReference>
<reference evidence="4 5" key="1">
    <citation type="submission" date="2018-10" db="EMBL/GenBank/DDBJ databases">
        <title>Isolation of pseudouridimycin from Streptomyces albus DSM 40763.</title>
        <authorList>
            <person name="Rosenqvist P."/>
            <person name="Metsae-Ketelae M."/>
            <person name="Virta P."/>
        </authorList>
    </citation>
    <scope>NUCLEOTIDE SEQUENCE [LARGE SCALE GENOMIC DNA]</scope>
    <source>
        <strain evidence="4 5">DSM 40763</strain>
    </source>
</reference>
<dbReference type="GO" id="GO:0033925">
    <property type="term" value="F:mannosyl-glycoprotein endo-beta-N-acetylglucosaminidase activity"/>
    <property type="evidence" value="ECO:0007669"/>
    <property type="project" value="InterPro"/>
</dbReference>
<dbReference type="Gene3D" id="3.20.20.80">
    <property type="entry name" value="Glycosidases"/>
    <property type="match status" value="1"/>
</dbReference>
<dbReference type="SUPFAM" id="SSF49265">
    <property type="entry name" value="Fibronectin type III"/>
    <property type="match status" value="1"/>
</dbReference>
<feature type="region of interest" description="Disordered" evidence="1">
    <location>
        <begin position="1"/>
        <end position="32"/>
    </location>
</feature>
<sequence>MPSATTGSDPRDKPPYVSHWHPGPRDVPDGSTSILGWSPATDVDAQFNRSLVPLRPRTYSAKLRTNSKARGGEGRIMSCAEFWTTDKNPSQGVDDHRYYAFSHWQYVDVLVFWAGVASGGLICPPDGHITDAAHRNGVKVYGSVFFPPLRDGGEPVWVEDFVQPGASTGEERYPVVDKLIEAAQYFGFDGWFINYETPTDEKTEAALRNVLAYARARSDIEFTWYEAFRYELADSGDGRNEFCLQDGARRVCDSIFIDYGWDDSSITRSITVAEKIKRDRYDVFYGLELVRKVPENPGRARLVCPANSQHRGSLALFAAHTVSNQPKEPKDAWLGHFYRAEADYWTGPCHDPSDTGWPGIAAHVVERTTITSLPFVTHFNAGHGTSYHHAGQVTRRGGNGWANLSLQDVLPTYRWIIRPRGNSRMAASLCFEEAWEGGSCLRLTGALAPEFDVSVHLYQTRLTAPAGARLTVRAKTPSDPKFSLRALVVLDGDPPDTVEVPLTTTDTGGWKTYTAALPQQGAGTVLQLGLKLALDRTARTDLAYDVRVGQLALHTEAFTAPAAPTALTVDHATALSPTSKALRLSWTPPTPGEAVHHYEVHRGTTVLTHLAATPNTVAYLARLDREGDTTTTLTVTSVGPDGTHSATGATTTVEWG</sequence>
<dbReference type="InterPro" id="IPR054110">
    <property type="entry name" value="EndoD-like_D2"/>
</dbReference>